<proteinExistence type="predicted"/>
<keyword evidence="3" id="KW-0067">ATP-binding</keyword>
<dbReference type="Gene3D" id="1.10.8.430">
    <property type="entry name" value="Helical domain of apoptotic protease-activating factors"/>
    <property type="match status" value="1"/>
</dbReference>
<dbReference type="EMBL" id="JAUESC010000385">
    <property type="protein sequence ID" value="KAK0580050.1"/>
    <property type="molecule type" value="Genomic_DNA"/>
</dbReference>
<sequence length="339" mass="38600">MQKLKKSLDKLNIQKEEIEQRLNIECCFEKLPKNEVKLWLEKVQVIAQDVENIDQMYKKRKGFSRARLGKIVDKKIQELKKFRQKGSSFDSLVIDAPPGIGIIFPTTILAGEATSKTMDEIWGYLMGNDVKKIGVYGMSGIGKTTIVTHINNRLLKGTDRFDNVIWVSVSQTVDLIKLQKEIAAALKIKFPETEDKIRRSGMLLEMLKGRRFVLILDGVWEAISLEELGISEAIKENRCKLVITTHSLDICRSMDCKPVEVKPLSDKEAYDLFLNEVELDISEVPNLEEIVKLVVKQCAGLPYTIVTLASCMKGVHDIQEWRNTLNEVSKNVKHSCQKH</sequence>
<protein>
    <recommendedName>
        <fullName evidence="4">AAA+ ATPase domain-containing protein</fullName>
    </recommendedName>
</protein>
<dbReference type="Pfam" id="PF00931">
    <property type="entry name" value="NB-ARC"/>
    <property type="match status" value="1"/>
</dbReference>
<name>A0AA39RZG8_ACESA</name>
<comment type="caution">
    <text evidence="5">The sequence shown here is derived from an EMBL/GenBank/DDBJ whole genome shotgun (WGS) entry which is preliminary data.</text>
</comment>
<evidence type="ECO:0000256" key="3">
    <source>
        <dbReference type="ARBA" id="ARBA00022840"/>
    </source>
</evidence>
<dbReference type="InterPro" id="IPR003593">
    <property type="entry name" value="AAA+_ATPase"/>
</dbReference>
<gene>
    <name evidence="5" type="ORF">LWI29_035689</name>
</gene>
<dbReference type="GO" id="GO:0006952">
    <property type="term" value="P:defense response"/>
    <property type="evidence" value="ECO:0007669"/>
    <property type="project" value="UniProtKB-KW"/>
</dbReference>
<dbReference type="PRINTS" id="PR00364">
    <property type="entry name" value="DISEASERSIST"/>
</dbReference>
<reference evidence="5" key="2">
    <citation type="submission" date="2023-06" db="EMBL/GenBank/DDBJ databases">
        <authorList>
            <person name="Swenson N.G."/>
            <person name="Wegrzyn J.L."/>
            <person name="Mcevoy S.L."/>
        </authorList>
    </citation>
    <scope>NUCLEOTIDE SEQUENCE</scope>
    <source>
        <strain evidence="5">NS2018</strain>
        <tissue evidence="5">Leaf</tissue>
    </source>
</reference>
<dbReference type="SMART" id="SM00382">
    <property type="entry name" value="AAA"/>
    <property type="match status" value="1"/>
</dbReference>
<evidence type="ECO:0000259" key="4">
    <source>
        <dbReference type="SMART" id="SM00382"/>
    </source>
</evidence>
<dbReference type="SUPFAM" id="SSF52540">
    <property type="entry name" value="P-loop containing nucleoside triphosphate hydrolases"/>
    <property type="match status" value="1"/>
</dbReference>
<dbReference type="InterPro" id="IPR042197">
    <property type="entry name" value="Apaf_helical"/>
</dbReference>
<dbReference type="FunFam" id="3.40.50.300:FF:001091">
    <property type="entry name" value="Probable disease resistance protein At1g61300"/>
    <property type="match status" value="1"/>
</dbReference>
<evidence type="ECO:0000256" key="2">
    <source>
        <dbReference type="ARBA" id="ARBA00022821"/>
    </source>
</evidence>
<organism evidence="5 6">
    <name type="scientific">Acer saccharum</name>
    <name type="common">Sugar maple</name>
    <dbReference type="NCBI Taxonomy" id="4024"/>
    <lineage>
        <taxon>Eukaryota</taxon>
        <taxon>Viridiplantae</taxon>
        <taxon>Streptophyta</taxon>
        <taxon>Embryophyta</taxon>
        <taxon>Tracheophyta</taxon>
        <taxon>Spermatophyta</taxon>
        <taxon>Magnoliopsida</taxon>
        <taxon>eudicotyledons</taxon>
        <taxon>Gunneridae</taxon>
        <taxon>Pentapetalae</taxon>
        <taxon>rosids</taxon>
        <taxon>malvids</taxon>
        <taxon>Sapindales</taxon>
        <taxon>Sapindaceae</taxon>
        <taxon>Hippocastanoideae</taxon>
        <taxon>Acereae</taxon>
        <taxon>Acer</taxon>
    </lineage>
</organism>
<evidence type="ECO:0000313" key="5">
    <source>
        <dbReference type="EMBL" id="KAK0580050.1"/>
    </source>
</evidence>
<dbReference type="GO" id="GO:0005524">
    <property type="term" value="F:ATP binding"/>
    <property type="evidence" value="ECO:0007669"/>
    <property type="project" value="UniProtKB-KW"/>
</dbReference>
<keyword evidence="1" id="KW-0547">Nucleotide-binding</keyword>
<accession>A0AA39RZG8</accession>
<dbReference type="PANTHER" id="PTHR33463">
    <property type="entry name" value="NB-ARC DOMAIN-CONTAINING PROTEIN-RELATED"/>
    <property type="match status" value="1"/>
</dbReference>
<dbReference type="Proteomes" id="UP001168877">
    <property type="component" value="Unassembled WGS sequence"/>
</dbReference>
<reference evidence="5" key="1">
    <citation type="journal article" date="2022" name="Plant J.">
        <title>Strategies of tolerance reflected in two North American maple genomes.</title>
        <authorList>
            <person name="McEvoy S.L."/>
            <person name="Sezen U.U."/>
            <person name="Trouern-Trend A."/>
            <person name="McMahon S.M."/>
            <person name="Schaberg P.G."/>
            <person name="Yang J."/>
            <person name="Wegrzyn J.L."/>
            <person name="Swenson N.G."/>
        </authorList>
    </citation>
    <scope>NUCLEOTIDE SEQUENCE</scope>
    <source>
        <strain evidence="5">NS2018</strain>
    </source>
</reference>
<keyword evidence="2" id="KW-0611">Plant defense</keyword>
<evidence type="ECO:0000256" key="1">
    <source>
        <dbReference type="ARBA" id="ARBA00022741"/>
    </source>
</evidence>
<keyword evidence="6" id="KW-1185">Reference proteome</keyword>
<dbReference type="PANTHER" id="PTHR33463:SF187">
    <property type="entry name" value="AND NB-ARC DOMAIN DISEASE RESISTANCE PROTEIN, PUTATIVE-RELATED"/>
    <property type="match status" value="1"/>
</dbReference>
<dbReference type="GO" id="GO:0043531">
    <property type="term" value="F:ADP binding"/>
    <property type="evidence" value="ECO:0007669"/>
    <property type="project" value="InterPro"/>
</dbReference>
<evidence type="ECO:0000313" key="6">
    <source>
        <dbReference type="Proteomes" id="UP001168877"/>
    </source>
</evidence>
<dbReference type="Gene3D" id="3.40.50.300">
    <property type="entry name" value="P-loop containing nucleotide triphosphate hydrolases"/>
    <property type="match status" value="1"/>
</dbReference>
<feature type="domain" description="AAA+ ATPase" evidence="4">
    <location>
        <begin position="129"/>
        <end position="283"/>
    </location>
</feature>
<dbReference type="InterPro" id="IPR027417">
    <property type="entry name" value="P-loop_NTPase"/>
</dbReference>
<dbReference type="InterPro" id="IPR002182">
    <property type="entry name" value="NB-ARC"/>
</dbReference>
<dbReference type="AlphaFoldDB" id="A0AA39RZG8"/>
<dbReference type="InterPro" id="IPR050905">
    <property type="entry name" value="Plant_NBS-LRR"/>
</dbReference>